<dbReference type="Pfam" id="PF00583">
    <property type="entry name" value="Acetyltransf_1"/>
    <property type="match status" value="1"/>
</dbReference>
<dbReference type="EMBL" id="FNJW01000008">
    <property type="protein sequence ID" value="SDQ21400.1"/>
    <property type="molecule type" value="Genomic_DNA"/>
</dbReference>
<sequence>MIRKAEHSDIDQLIEWVWIILEDMELPLLKEIDSDVLKNWMKKAMENKNYRYSYRRAFICVRDGKRAGVCFGYKGELEAVIDDPLNEKLKEYGIMEPLFNDAETLKGEWYLDSLVTDENFRGQGVATELIEALPVNAMAENEKIIGLNCDQQNKKAQQLYLKIGFKKVWECTLGDHLYDHMQWNVNEKSIDL</sequence>
<organism evidence="2 3">
    <name type="scientific">Carnobacterium viridans</name>
    <dbReference type="NCBI Taxonomy" id="174587"/>
    <lineage>
        <taxon>Bacteria</taxon>
        <taxon>Bacillati</taxon>
        <taxon>Bacillota</taxon>
        <taxon>Bacilli</taxon>
        <taxon>Lactobacillales</taxon>
        <taxon>Carnobacteriaceae</taxon>
        <taxon>Carnobacterium</taxon>
    </lineage>
</organism>
<evidence type="ECO:0000313" key="3">
    <source>
        <dbReference type="Proteomes" id="UP000199481"/>
    </source>
</evidence>
<evidence type="ECO:0000259" key="1">
    <source>
        <dbReference type="PROSITE" id="PS51186"/>
    </source>
</evidence>
<dbReference type="OrthoDB" id="5319888at2"/>
<dbReference type="CDD" id="cd04301">
    <property type="entry name" value="NAT_SF"/>
    <property type="match status" value="1"/>
</dbReference>
<keyword evidence="2" id="KW-0808">Transferase</keyword>
<dbReference type="PROSITE" id="PS51186">
    <property type="entry name" value="GNAT"/>
    <property type="match status" value="1"/>
</dbReference>
<reference evidence="3" key="1">
    <citation type="submission" date="2016-10" db="EMBL/GenBank/DDBJ databases">
        <authorList>
            <person name="Varghese N."/>
            <person name="Submissions S."/>
        </authorList>
    </citation>
    <scope>NUCLEOTIDE SEQUENCE [LARGE SCALE GENOMIC DNA]</scope>
    <source>
        <strain evidence="3">MPL-11</strain>
    </source>
</reference>
<dbReference type="Gene3D" id="3.40.630.30">
    <property type="match status" value="1"/>
</dbReference>
<dbReference type="InterPro" id="IPR016181">
    <property type="entry name" value="Acyl_CoA_acyltransferase"/>
</dbReference>
<dbReference type="AlphaFoldDB" id="A0A1H0Z225"/>
<dbReference type="RefSeq" id="WP_035020141.1">
    <property type="nucleotide sequence ID" value="NZ_CP084916.1"/>
</dbReference>
<evidence type="ECO:0000313" key="2">
    <source>
        <dbReference type="EMBL" id="SDQ21400.1"/>
    </source>
</evidence>
<keyword evidence="3" id="KW-1185">Reference proteome</keyword>
<dbReference type="Proteomes" id="UP000199481">
    <property type="component" value="Unassembled WGS sequence"/>
</dbReference>
<dbReference type="InterPro" id="IPR000182">
    <property type="entry name" value="GNAT_dom"/>
</dbReference>
<accession>A0A1H0Z225</accession>
<dbReference type="GO" id="GO:0016747">
    <property type="term" value="F:acyltransferase activity, transferring groups other than amino-acyl groups"/>
    <property type="evidence" value="ECO:0007669"/>
    <property type="project" value="InterPro"/>
</dbReference>
<name>A0A1H0Z225_9LACT</name>
<gene>
    <name evidence="2" type="ORF">SAMN04487752_1274</name>
</gene>
<dbReference type="SUPFAM" id="SSF55729">
    <property type="entry name" value="Acyl-CoA N-acyltransferases (Nat)"/>
    <property type="match status" value="1"/>
</dbReference>
<proteinExistence type="predicted"/>
<feature type="domain" description="N-acetyltransferase" evidence="1">
    <location>
        <begin position="1"/>
        <end position="184"/>
    </location>
</feature>
<protein>
    <submittedName>
        <fullName evidence="2">Acetyltransferase (GNAT) family protein</fullName>
    </submittedName>
</protein>